<feature type="region of interest" description="Disordered" evidence="3">
    <location>
        <begin position="62"/>
        <end position="85"/>
    </location>
</feature>
<dbReference type="PANTHER" id="PTHR24014:SF6">
    <property type="entry name" value="PENTATRICOPEPTIDE REPEAT-CONTAINING PROTEIN 1, MITOCHONDRIAL"/>
    <property type="match status" value="1"/>
</dbReference>
<organism evidence="5 6">
    <name type="scientific">Silurus meridionalis</name>
    <name type="common">Southern catfish</name>
    <name type="synonym">Silurus soldatovi meridionalis</name>
    <dbReference type="NCBI Taxonomy" id="175797"/>
    <lineage>
        <taxon>Eukaryota</taxon>
        <taxon>Metazoa</taxon>
        <taxon>Chordata</taxon>
        <taxon>Craniata</taxon>
        <taxon>Vertebrata</taxon>
        <taxon>Euteleostomi</taxon>
        <taxon>Actinopterygii</taxon>
        <taxon>Neopterygii</taxon>
        <taxon>Teleostei</taxon>
        <taxon>Ostariophysi</taxon>
        <taxon>Siluriformes</taxon>
        <taxon>Siluridae</taxon>
        <taxon>Silurus</taxon>
    </lineage>
</organism>
<keyword evidence="1" id="KW-0677">Repeat</keyword>
<keyword evidence="6" id="KW-1185">Reference proteome</keyword>
<dbReference type="Proteomes" id="UP000606274">
    <property type="component" value="Unassembled WGS sequence"/>
</dbReference>
<dbReference type="InterPro" id="IPR033443">
    <property type="entry name" value="PROP1-like_PPR_dom"/>
</dbReference>
<name>A0A8T0AF17_SILME</name>
<gene>
    <name evidence="5" type="ORF">HF521_013141</name>
</gene>
<reference evidence="5" key="1">
    <citation type="submission" date="2020-08" db="EMBL/GenBank/DDBJ databases">
        <title>Chromosome-level assembly of Southern catfish (Silurus meridionalis) provides insights into visual adaptation to the nocturnal and benthic lifestyles.</title>
        <authorList>
            <person name="Zhang Y."/>
            <person name="Wang D."/>
            <person name="Peng Z."/>
        </authorList>
    </citation>
    <scope>NUCLEOTIDE SEQUENCE</scope>
    <source>
        <strain evidence="5">SWU-2019-XX</strain>
        <tissue evidence="5">Muscle</tissue>
    </source>
</reference>
<dbReference type="FunFam" id="1.25.40.10:FF:000638">
    <property type="entry name" value="Pentatricopeptide repeat domain 1"/>
    <property type="match status" value="1"/>
</dbReference>
<sequence length="1379" mass="155421">MLRGVLLNALRTGSALHARNCQTCAVFLPIAARKFGSVPKPPGGGEERGAAVQFGDRSTAFSSRNTYRKSSAEQQDAKHADAEVELDEPDHFRSRTKYRKSNTPYWYLLQCKKLLKKDKLSEALVLFEVQMLKEERLQPEEYNYTVLIGGCGRAGYIKKAFKLYNDMKKRGLEPSGAAYTALFNACAQSPWKRSGLEQALKLRQELRRKNIPLNSITHHALLKTLARAGDLKACFQVLREMLHSGQAVTQETFHYLLMCCVEDREQGFRLALQVWQQMLSSGIKPDAQNYNILLRAARDCGIGDPALATNLLLRGRDESGSNLRGQRSKPREGTSPLEILSVDVFERRMLAETTSDLTQETLHSDSEQTNPLPASSPSRALVQMSVPNLLDPGTCRSDLVTLASASTPSDRLALIGDLDGFLNKMSSDGLKPSIKTLTLLADVTEPSSQSVRSLIHAADQGGVKLDVGFFNTLIRRAAKAGDVEGAKAVKALMLERKLHVNAQTFCSMALVCRTHKHGLQLLTDMKTCGVTPNAHVFSALIGQAARRLDYAWLHELLLQMHQMQVSPNDVVIKQLEFAAEYPPTYDQYKSKNTYLDKINGFRGFYKQWLEFMPAQETPHPMEKFHQPEMENERDGVESSQESRVIVLSDDEDAEADSDHTGAHENSSVFIVEEDEMNKGPSETSEILDEDVTITFSRKANILPHARYDCTEAFSFTDSNVSEPESDNAVFCEQCFCYICDQLASQCKFWNVPGFCHCNAHKRSIYWKSLRDKRILGFLHELKFTFNPADLDSDLRRAETCLQEFARSLAVKYAAFLVTTENPNRQIACVCPCHSTRSRTAGSSSARGGTAGAVGVVGTGCSRCYMDHQKLVLYDYTPVMEHVIAFLDQTMKENPKSGSVMVLGAVKLFITHSMPGTVHAPAISHVVMELFWRAISIVQIWFVDANFPLSFVKQLQDFFQILPLPPDFRKFRNSLNVLPWDDPLLSAVLKGQNVTGVRQVKGRRQETLHEMALVVRSRVLNLQQQNRFRELARYLKYVRSDNAAMLQMMRDWIPLYLCKVGDYNGAIECLFNPMYGSSCPASRLSPAQFNAYLRIFMSGHAPHTIPHPPQVEFGPYSQIVHAVQTDPLLSSTWTPIAGGANLLKRPEVLKFALRVMKYNNAAFAHSESWIKVLEFVNLSSPSGPDGSCLQEPDYNFLMRSRDAAMGILGELNRTSRIHIPKSFQSGYPEQALLLLATQALAWRLLHSRLKPILPIILTFTSNPWVMRWLFSSLLVQPQMLLDLFLTILEELVDRQGKSVLRLQDTVEHFFIASFLCLFFLEPSVALHPNTYPVTDLLAKWNEFENPWQYHLRCMLEVSESSLNPDKRQILIQMMQWGPRQ</sequence>
<feature type="repeat" description="PPR" evidence="2">
    <location>
        <begin position="214"/>
        <end position="248"/>
    </location>
</feature>
<dbReference type="FunFam" id="1.25.40.10:FF:001102">
    <property type="entry name" value="Pentatricopeptide repeat domain 1"/>
    <property type="match status" value="1"/>
</dbReference>
<evidence type="ECO:0000313" key="5">
    <source>
        <dbReference type="EMBL" id="KAF7689788.1"/>
    </source>
</evidence>
<evidence type="ECO:0000256" key="2">
    <source>
        <dbReference type="PROSITE-ProRule" id="PRU00708"/>
    </source>
</evidence>
<protein>
    <recommendedName>
        <fullName evidence="4">PROP1-like PPR domain-containing protein</fullName>
    </recommendedName>
</protein>
<dbReference type="Gene3D" id="1.25.40.10">
    <property type="entry name" value="Tetratricopeptide repeat domain"/>
    <property type="match status" value="3"/>
</dbReference>
<feature type="region of interest" description="Disordered" evidence="3">
    <location>
        <begin position="355"/>
        <end position="377"/>
    </location>
</feature>
<comment type="caution">
    <text evidence="5">The sequence shown here is derived from an EMBL/GenBank/DDBJ whole genome shotgun (WGS) entry which is preliminary data.</text>
</comment>
<evidence type="ECO:0000259" key="4">
    <source>
        <dbReference type="Pfam" id="PF17177"/>
    </source>
</evidence>
<dbReference type="PANTHER" id="PTHR24014">
    <property type="entry name" value="2-OXOGLUTARATE AND IRON-DEPENDENT OXYGENASE DOMAIN-CONTAINING PROTEIN 2"/>
    <property type="match status" value="1"/>
</dbReference>
<dbReference type="GO" id="GO:0000049">
    <property type="term" value="F:tRNA binding"/>
    <property type="evidence" value="ECO:0007669"/>
    <property type="project" value="TreeGrafter"/>
</dbReference>
<dbReference type="GO" id="GO:0042780">
    <property type="term" value="P:tRNA 3'-end processing"/>
    <property type="evidence" value="ECO:0007669"/>
    <property type="project" value="TreeGrafter"/>
</dbReference>
<accession>A0A8T0AF17</accession>
<proteinExistence type="predicted"/>
<feature type="repeat" description="PPR" evidence="2">
    <location>
        <begin position="140"/>
        <end position="174"/>
    </location>
</feature>
<dbReference type="EMBL" id="JABFDY010000024">
    <property type="protein sequence ID" value="KAF7689788.1"/>
    <property type="molecule type" value="Genomic_DNA"/>
</dbReference>
<dbReference type="NCBIfam" id="TIGR00756">
    <property type="entry name" value="PPR"/>
    <property type="match status" value="3"/>
</dbReference>
<dbReference type="GO" id="GO:0005759">
    <property type="term" value="C:mitochondrial matrix"/>
    <property type="evidence" value="ECO:0007669"/>
    <property type="project" value="TreeGrafter"/>
</dbReference>
<feature type="domain" description="PROP1-like PPR" evidence="4">
    <location>
        <begin position="139"/>
        <end position="303"/>
    </location>
</feature>
<dbReference type="InterPro" id="IPR011990">
    <property type="entry name" value="TPR-like_helical_dom_sf"/>
</dbReference>
<feature type="compositionally biased region" description="Polar residues" evidence="3">
    <location>
        <begin position="62"/>
        <end position="74"/>
    </location>
</feature>
<evidence type="ECO:0000256" key="1">
    <source>
        <dbReference type="ARBA" id="ARBA00022737"/>
    </source>
</evidence>
<evidence type="ECO:0000256" key="3">
    <source>
        <dbReference type="SAM" id="MobiDB-lite"/>
    </source>
</evidence>
<evidence type="ECO:0000313" key="6">
    <source>
        <dbReference type="Proteomes" id="UP000606274"/>
    </source>
</evidence>
<feature type="repeat" description="PPR" evidence="2">
    <location>
        <begin position="249"/>
        <end position="285"/>
    </location>
</feature>
<dbReference type="PROSITE" id="PS51375">
    <property type="entry name" value="PPR"/>
    <property type="match status" value="3"/>
</dbReference>
<dbReference type="InterPro" id="IPR002885">
    <property type="entry name" value="PPR_rpt"/>
</dbReference>
<dbReference type="Pfam" id="PF17177">
    <property type="entry name" value="PPR_long"/>
    <property type="match status" value="1"/>
</dbReference>